<evidence type="ECO:0000259" key="4">
    <source>
        <dbReference type="Pfam" id="PF13733"/>
    </source>
</evidence>
<sequence>MATMHSQDTRPGWWILDAFEFPNVTAVNGTLPLCPVQPPNLVGPIEVKTIPPSWKELEKRYQNLDPGGRWRPSDCTSRHHVAIIVPYRDRKSHLRVFLNNLHDMLQKQQLDYGIYVIEQTEGPKFNRAKLFNTGFVEALKRYAYSCFIFHDVDEIPENDHIIYSCSESPRHMNVARSKTNYKLEYAAIFRRSVRFFQARFSQGQRFLQRILGLGKRETMNMYASRMLVNLWTQSVLNVTMISGDFCQILPVIAKGTRADAVNACIKSSYLWSKNLAMDDINSKLLEQLPGDPTSYKLMDTVPDPDQVMHYPTEFLNSLAPSGNK</sequence>
<dbReference type="InterPro" id="IPR029044">
    <property type="entry name" value="Nucleotide-diphossugar_trans"/>
</dbReference>
<dbReference type="RefSeq" id="XP_014673692.1">
    <property type="nucleotide sequence ID" value="XM_014818206.1"/>
</dbReference>
<organism evidence="5 6">
    <name type="scientific">Priapulus caudatus</name>
    <name type="common">Priapulid worm</name>
    <dbReference type="NCBI Taxonomy" id="37621"/>
    <lineage>
        <taxon>Eukaryota</taxon>
        <taxon>Metazoa</taxon>
        <taxon>Ecdysozoa</taxon>
        <taxon>Scalidophora</taxon>
        <taxon>Priapulida</taxon>
        <taxon>Priapulimorpha</taxon>
        <taxon>Priapulimorphida</taxon>
        <taxon>Priapulidae</taxon>
        <taxon>Priapulus</taxon>
    </lineage>
</organism>
<comment type="similarity">
    <text evidence="1">Belongs to the helicase family.</text>
</comment>
<dbReference type="InterPro" id="IPR027995">
    <property type="entry name" value="Galactosyl_T_N"/>
</dbReference>
<dbReference type="InterPro" id="IPR010285">
    <property type="entry name" value="DNA_helicase_pif1-like_DEAD"/>
</dbReference>
<dbReference type="PANTHER" id="PTHR19300">
    <property type="entry name" value="BETA-1,4-GALACTOSYLTRANSFERASE"/>
    <property type="match status" value="1"/>
</dbReference>
<comment type="cofactor">
    <cofactor evidence="1">
        <name>Mg(2+)</name>
        <dbReference type="ChEBI" id="CHEBI:18420"/>
    </cofactor>
</comment>
<comment type="catalytic activity">
    <reaction evidence="1">
        <text>ATP + H2O = ADP + phosphate + H(+)</text>
        <dbReference type="Rhea" id="RHEA:13065"/>
        <dbReference type="ChEBI" id="CHEBI:15377"/>
        <dbReference type="ChEBI" id="CHEBI:15378"/>
        <dbReference type="ChEBI" id="CHEBI:30616"/>
        <dbReference type="ChEBI" id="CHEBI:43474"/>
        <dbReference type="ChEBI" id="CHEBI:456216"/>
        <dbReference type="EC" id="5.6.2.3"/>
    </reaction>
</comment>
<dbReference type="SUPFAM" id="SSF53448">
    <property type="entry name" value="Nucleotide-diphospho-sugar transferases"/>
    <property type="match status" value="1"/>
</dbReference>
<comment type="subcellular location">
    <subcellularLocation>
        <location evidence="2">Membrane</location>
        <topology evidence="2">Single-pass type II membrane protein</topology>
    </subcellularLocation>
</comment>
<dbReference type="EC" id="2.4.1.-" evidence="2"/>
<evidence type="ECO:0000256" key="2">
    <source>
        <dbReference type="RuleBase" id="RU368121"/>
    </source>
</evidence>
<dbReference type="Proteomes" id="UP000695022">
    <property type="component" value="Unplaced"/>
</dbReference>
<keyword evidence="1" id="KW-0547">Nucleotide-binding</keyword>
<comment type="function">
    <text evidence="2">Catalyzes the transfer of galactose onto proteins or lipids.</text>
</comment>
<keyword evidence="1" id="KW-0234">DNA repair</keyword>
<name>A0ABM1ENC1_PRICU</name>
<keyword evidence="1" id="KW-0378">Hydrolase</keyword>
<reference evidence="6" key="1">
    <citation type="submission" date="2025-08" db="UniProtKB">
        <authorList>
            <consortium name="RefSeq"/>
        </authorList>
    </citation>
    <scope>IDENTIFICATION</scope>
</reference>
<keyword evidence="2" id="KW-0328">Glycosyltransferase</keyword>
<proteinExistence type="inferred from homology"/>
<dbReference type="PANTHER" id="PTHR19300:SF57">
    <property type="entry name" value="BETA-1,4-N-ACETYLGALACTOSAMINYLTRANSFERASE"/>
    <property type="match status" value="1"/>
</dbReference>
<comment type="pathway">
    <text evidence="2">Protein modification; protein glycosylation.</text>
</comment>
<dbReference type="Gene3D" id="3.90.550.10">
    <property type="entry name" value="Spore Coat Polysaccharide Biosynthesis Protein SpsA, Chain A"/>
    <property type="match status" value="1"/>
</dbReference>
<dbReference type="PRINTS" id="PR02050">
    <property type="entry name" value="B14GALTRFASE"/>
</dbReference>
<keyword evidence="5" id="KW-1185">Reference proteome</keyword>
<keyword evidence="1" id="KW-0347">Helicase</keyword>
<dbReference type="Pfam" id="PF13733">
    <property type="entry name" value="Glyco_transf_7N"/>
    <property type="match status" value="1"/>
</dbReference>
<keyword evidence="2" id="KW-0735">Signal-anchor</keyword>
<protein>
    <recommendedName>
        <fullName evidence="1 2">Multifunctional fusion protein</fullName>
    </recommendedName>
    <domain>
        <recommendedName>
            <fullName evidence="2">Beta-1,4-N-acetylgalactosaminyltransferase</fullName>
            <ecNumber evidence="2">2.4.1.-</ecNumber>
        </recommendedName>
        <alternativeName>
            <fullName evidence="2">Beta-4-GalNAcT</fullName>
        </alternativeName>
    </domain>
    <domain>
        <recommendedName>
            <fullName evidence="1">ATP-dependent DNA helicase</fullName>
            <ecNumber evidence="1">5.6.2.3</ecNumber>
        </recommendedName>
    </domain>
</protein>
<evidence type="ECO:0000256" key="1">
    <source>
        <dbReference type="RuleBase" id="RU363044"/>
    </source>
</evidence>
<keyword evidence="1" id="KW-0233">DNA recombination</keyword>
<accession>A0ABM1ENC1</accession>
<comment type="cofactor">
    <cofactor evidence="2">
        <name>Mn(2+)</name>
        <dbReference type="ChEBI" id="CHEBI:29035"/>
    </cofactor>
</comment>
<keyword evidence="2" id="KW-0812">Transmembrane</keyword>
<evidence type="ECO:0000313" key="5">
    <source>
        <dbReference type="Proteomes" id="UP000695022"/>
    </source>
</evidence>
<dbReference type="Pfam" id="PF05970">
    <property type="entry name" value="PIF1"/>
    <property type="match status" value="1"/>
</dbReference>
<keyword evidence="2" id="KW-0479">Metal-binding</keyword>
<dbReference type="GeneID" id="106813957"/>
<comment type="similarity">
    <text evidence="2">Belongs to the glycosyltransferase 7 family.</text>
</comment>
<keyword evidence="2" id="KW-0325">Glycoprotein</keyword>
<evidence type="ECO:0000313" key="6">
    <source>
        <dbReference type="RefSeq" id="XP_014673692.1"/>
    </source>
</evidence>
<feature type="domain" description="DNA helicase Pif1-like DEAD-box helicase" evidence="3">
    <location>
        <begin position="240"/>
        <end position="273"/>
    </location>
</feature>
<evidence type="ECO:0000259" key="3">
    <source>
        <dbReference type="Pfam" id="PF05970"/>
    </source>
</evidence>
<gene>
    <name evidence="6" type="primary">LOC106813957</name>
</gene>
<feature type="domain" description="Galactosyltransferase N-terminal" evidence="4">
    <location>
        <begin position="34"/>
        <end position="166"/>
    </location>
</feature>
<keyword evidence="1" id="KW-0227">DNA damage</keyword>
<keyword evidence="2" id="KW-0464">Manganese</keyword>
<keyword evidence="2" id="KW-0808">Transferase</keyword>
<dbReference type="EC" id="5.6.2.3" evidence="1"/>
<keyword evidence="1" id="KW-0067">ATP-binding</keyword>
<dbReference type="InterPro" id="IPR003859">
    <property type="entry name" value="Galactosyl_T"/>
</dbReference>